<dbReference type="Proteomes" id="UP000306441">
    <property type="component" value="Unassembled WGS sequence"/>
</dbReference>
<protein>
    <submittedName>
        <fullName evidence="1">NADH-ubiquinone dehydrogenase</fullName>
    </submittedName>
</protein>
<organism evidence="1 2">
    <name type="scientific">Ollibium composti</name>
    <dbReference type="NCBI Taxonomy" id="2675109"/>
    <lineage>
        <taxon>Bacteria</taxon>
        <taxon>Pseudomonadati</taxon>
        <taxon>Pseudomonadota</taxon>
        <taxon>Alphaproteobacteria</taxon>
        <taxon>Hyphomicrobiales</taxon>
        <taxon>Phyllobacteriaceae</taxon>
        <taxon>Ollibium</taxon>
    </lineage>
</organism>
<sequence length="217" mass="22578">MSKPNRKEMPQEMASAVNLMAHPLAGAAALSAIGFGVASQALGMWVGAVAGATEASGRLLQAAFEDNAKAERSVAAAKVRARAKSVMEQAQTVAREVNQVATRTVVEQATVDSAAKPVAVAPKPVSVAAPQAVVPAKRKQPKAIAKPEIPDDLKAISGIGPKLEQVLNGLGIWTYRQVAAWSGQEIAWVDEHLGFNGRIGRDDWTGQAADLAGRATG</sequence>
<name>A0ABY2QCV4_9HYPH</name>
<gene>
    <name evidence="1" type="ORF">E6C48_01105</name>
</gene>
<accession>A0ABY2QCV4</accession>
<dbReference type="RefSeq" id="WP_136353117.1">
    <property type="nucleotide sequence ID" value="NZ_SSNY01000001.1"/>
</dbReference>
<dbReference type="EMBL" id="SSNY01000001">
    <property type="protein sequence ID" value="THF59692.1"/>
    <property type="molecule type" value="Genomic_DNA"/>
</dbReference>
<comment type="caution">
    <text evidence="1">The sequence shown here is derived from an EMBL/GenBank/DDBJ whole genome shotgun (WGS) entry which is preliminary data.</text>
</comment>
<evidence type="ECO:0000313" key="1">
    <source>
        <dbReference type="EMBL" id="THF59692.1"/>
    </source>
</evidence>
<proteinExistence type="predicted"/>
<reference evidence="1 2" key="1">
    <citation type="submission" date="2019-04" db="EMBL/GenBank/DDBJ databases">
        <title>Mesorhizobium composti sp. nov., isolated from compost.</title>
        <authorList>
            <person name="Lin S.-Y."/>
            <person name="Hameed A."/>
            <person name="Hsieh Y.-T."/>
            <person name="Young C.-C."/>
        </authorList>
    </citation>
    <scope>NUCLEOTIDE SEQUENCE [LARGE SCALE GENOMIC DNA]</scope>
    <source>
        <strain evidence="1 2">CC-YTH430</strain>
    </source>
</reference>
<keyword evidence="2" id="KW-1185">Reference proteome</keyword>
<evidence type="ECO:0000313" key="2">
    <source>
        <dbReference type="Proteomes" id="UP000306441"/>
    </source>
</evidence>